<reference evidence="3" key="1">
    <citation type="submission" date="2016-11" db="UniProtKB">
        <authorList>
            <consortium name="WormBaseParasite"/>
        </authorList>
    </citation>
    <scope>IDENTIFICATION</scope>
</reference>
<evidence type="ECO:0000256" key="1">
    <source>
        <dbReference type="PROSITE-ProRule" id="PRU00023"/>
    </source>
</evidence>
<dbReference type="AlphaFoldDB" id="A0A1I8AZ38"/>
<dbReference type="PANTHER" id="PTHR24121">
    <property type="entry name" value="NO MECHANORECEPTOR POTENTIAL C, ISOFORM D-RELATED"/>
    <property type="match status" value="1"/>
</dbReference>
<evidence type="ECO:0000313" key="2">
    <source>
        <dbReference type="Proteomes" id="UP000095281"/>
    </source>
</evidence>
<keyword evidence="1" id="KW-0040">ANK repeat</keyword>
<organism evidence="2 3">
    <name type="scientific">Meloidogyne hapla</name>
    <name type="common">Root-knot nematode worm</name>
    <dbReference type="NCBI Taxonomy" id="6305"/>
    <lineage>
        <taxon>Eukaryota</taxon>
        <taxon>Metazoa</taxon>
        <taxon>Ecdysozoa</taxon>
        <taxon>Nematoda</taxon>
        <taxon>Chromadorea</taxon>
        <taxon>Rhabditida</taxon>
        <taxon>Tylenchina</taxon>
        <taxon>Tylenchomorpha</taxon>
        <taxon>Tylenchoidea</taxon>
        <taxon>Meloidogynidae</taxon>
        <taxon>Meloidogyninae</taxon>
        <taxon>Meloidogyne</taxon>
    </lineage>
</organism>
<dbReference type="SUPFAM" id="SSF48403">
    <property type="entry name" value="Ankyrin repeat"/>
    <property type="match status" value="1"/>
</dbReference>
<dbReference type="PROSITE" id="PS50297">
    <property type="entry name" value="ANK_REP_REGION"/>
    <property type="match status" value="1"/>
</dbReference>
<dbReference type="SMART" id="SM00248">
    <property type="entry name" value="ANK"/>
    <property type="match status" value="2"/>
</dbReference>
<dbReference type="Pfam" id="PF12796">
    <property type="entry name" value="Ank_2"/>
    <property type="match status" value="1"/>
</dbReference>
<keyword evidence="2" id="KW-1185">Reference proteome</keyword>
<dbReference type="InterPro" id="IPR002110">
    <property type="entry name" value="Ankyrin_rpt"/>
</dbReference>
<dbReference type="Proteomes" id="UP000095281">
    <property type="component" value="Unplaced"/>
</dbReference>
<evidence type="ECO:0000313" key="3">
    <source>
        <dbReference type="WBParaSite" id="MhA1_Contig110.frz3.gene9"/>
    </source>
</evidence>
<accession>A0A1I8AZ38</accession>
<dbReference type="PANTHER" id="PTHR24121:SF21">
    <property type="entry name" value="ANKYRIN REPEAT FAMILY PROTEIN"/>
    <property type="match status" value="1"/>
</dbReference>
<dbReference type="PROSITE" id="PS50088">
    <property type="entry name" value="ANK_REPEAT"/>
    <property type="match status" value="1"/>
</dbReference>
<proteinExistence type="predicted"/>
<name>A0A1I8AZ38_MELHA</name>
<protein>
    <submittedName>
        <fullName evidence="3">ANK_REP_REGION domain-containing protein</fullName>
    </submittedName>
</protein>
<dbReference type="InterPro" id="IPR036770">
    <property type="entry name" value="Ankyrin_rpt-contain_sf"/>
</dbReference>
<dbReference type="Gene3D" id="1.25.40.20">
    <property type="entry name" value="Ankyrin repeat-containing domain"/>
    <property type="match status" value="1"/>
</dbReference>
<dbReference type="WBParaSite" id="MhA1_Contig110.frz3.gene9">
    <property type="protein sequence ID" value="MhA1_Contig110.frz3.gene9"/>
    <property type="gene ID" value="MhA1_Contig110.frz3.gene9"/>
</dbReference>
<sequence length="104" mass="11556">MFKQAGRLPIHFASERRSASAVTILKTLIHMNPGFRTAADKNGNLPLHFAIRSGNMSAVQFLLQKDPKKQICAKDVDGNTPLHLAVHKGIFHVSKSLRNQPLIF</sequence>
<feature type="repeat" description="ANK" evidence="1">
    <location>
        <begin position="42"/>
        <end position="65"/>
    </location>
</feature>